<dbReference type="Proteomes" id="UP000651156">
    <property type="component" value="Unassembled WGS sequence"/>
</dbReference>
<name>A0ABR9USV5_9CHRO</name>
<gene>
    <name evidence="1" type="ORF">IQ230_12260</name>
</gene>
<evidence type="ECO:0000313" key="1">
    <source>
        <dbReference type="EMBL" id="MBE9191113.1"/>
    </source>
</evidence>
<sequence>MKQQDNVVLYIQLPKFLGEHHQDLGISQLLRARRIVIFGIAVILFHFAEA</sequence>
<organism evidence="1 2">
    <name type="scientific">Gloeocapsopsis crepidinum LEGE 06123</name>
    <dbReference type="NCBI Taxonomy" id="588587"/>
    <lineage>
        <taxon>Bacteria</taxon>
        <taxon>Bacillati</taxon>
        <taxon>Cyanobacteriota</taxon>
        <taxon>Cyanophyceae</taxon>
        <taxon>Oscillatoriophycideae</taxon>
        <taxon>Chroococcales</taxon>
        <taxon>Chroococcaceae</taxon>
        <taxon>Gloeocapsopsis</taxon>
    </lineage>
</organism>
<proteinExistence type="predicted"/>
<protein>
    <submittedName>
        <fullName evidence="1">Uncharacterized protein</fullName>
    </submittedName>
</protein>
<keyword evidence="2" id="KW-1185">Reference proteome</keyword>
<evidence type="ECO:0000313" key="2">
    <source>
        <dbReference type="Proteomes" id="UP000651156"/>
    </source>
</evidence>
<dbReference type="EMBL" id="JADEWN010000027">
    <property type="protein sequence ID" value="MBE9191113.1"/>
    <property type="molecule type" value="Genomic_DNA"/>
</dbReference>
<comment type="caution">
    <text evidence="1">The sequence shown here is derived from an EMBL/GenBank/DDBJ whole genome shotgun (WGS) entry which is preliminary data.</text>
</comment>
<reference evidence="1 2" key="1">
    <citation type="submission" date="2020-10" db="EMBL/GenBank/DDBJ databases">
        <authorList>
            <person name="Castelo-Branco R."/>
            <person name="Eusebio N."/>
            <person name="Adriana R."/>
            <person name="Vieira A."/>
            <person name="Brugerolle De Fraissinette N."/>
            <person name="Rezende De Castro R."/>
            <person name="Schneider M.P."/>
            <person name="Vasconcelos V."/>
            <person name="Leao P.N."/>
        </authorList>
    </citation>
    <scope>NUCLEOTIDE SEQUENCE [LARGE SCALE GENOMIC DNA]</scope>
    <source>
        <strain evidence="1 2">LEGE 06123</strain>
    </source>
</reference>
<dbReference type="RefSeq" id="WP_193932276.1">
    <property type="nucleotide sequence ID" value="NZ_CAWPMZ010000053.1"/>
</dbReference>
<accession>A0ABR9USV5</accession>